<evidence type="ECO:0000256" key="5">
    <source>
        <dbReference type="ARBA" id="ARBA00023077"/>
    </source>
</evidence>
<keyword evidence="7 8" id="KW-0998">Cell outer membrane</keyword>
<evidence type="ECO:0000256" key="6">
    <source>
        <dbReference type="ARBA" id="ARBA00023136"/>
    </source>
</evidence>
<evidence type="ECO:0000256" key="4">
    <source>
        <dbReference type="ARBA" id="ARBA00022692"/>
    </source>
</evidence>
<dbReference type="InterPro" id="IPR036942">
    <property type="entry name" value="Beta-barrel_TonB_sf"/>
</dbReference>
<comment type="similarity">
    <text evidence="8 9">Belongs to the TonB-dependent receptor family.</text>
</comment>
<feature type="region of interest" description="Disordered" evidence="10">
    <location>
        <begin position="289"/>
        <end position="310"/>
    </location>
</feature>
<evidence type="ECO:0000256" key="11">
    <source>
        <dbReference type="SAM" id="SignalP"/>
    </source>
</evidence>
<keyword evidence="14" id="KW-0675">Receptor</keyword>
<dbReference type="InterPro" id="IPR008969">
    <property type="entry name" value="CarboxyPept-like_regulatory"/>
</dbReference>
<dbReference type="RefSeq" id="WP_186506870.1">
    <property type="nucleotide sequence ID" value="NZ_JACNEP010000007.1"/>
</dbReference>
<keyword evidence="4 8" id="KW-0812">Transmembrane</keyword>
<evidence type="ECO:0000256" key="9">
    <source>
        <dbReference type="RuleBase" id="RU003357"/>
    </source>
</evidence>
<dbReference type="Pfam" id="PF07715">
    <property type="entry name" value="Plug"/>
    <property type="match status" value="1"/>
</dbReference>
<keyword evidence="11" id="KW-0732">Signal</keyword>
<comment type="caution">
    <text evidence="14">The sequence shown here is derived from an EMBL/GenBank/DDBJ whole genome shotgun (WGS) entry which is preliminary data.</text>
</comment>
<dbReference type="Gene3D" id="2.40.170.20">
    <property type="entry name" value="TonB-dependent receptor, beta-barrel domain"/>
    <property type="match status" value="1"/>
</dbReference>
<dbReference type="Gene3D" id="2.60.40.1120">
    <property type="entry name" value="Carboxypeptidase-like, regulatory domain"/>
    <property type="match status" value="1"/>
</dbReference>
<reference evidence="14" key="2">
    <citation type="submission" date="2020-08" db="EMBL/GenBank/DDBJ databases">
        <authorList>
            <person name="Lai Q."/>
        </authorList>
    </citation>
    <scope>NUCLEOTIDE SEQUENCE</scope>
    <source>
        <strain evidence="14">S27-2</strain>
    </source>
</reference>
<dbReference type="SUPFAM" id="SSF49464">
    <property type="entry name" value="Carboxypeptidase regulatory domain-like"/>
    <property type="match status" value="1"/>
</dbReference>
<evidence type="ECO:0000256" key="7">
    <source>
        <dbReference type="ARBA" id="ARBA00023237"/>
    </source>
</evidence>
<feature type="region of interest" description="Disordered" evidence="10">
    <location>
        <begin position="338"/>
        <end position="362"/>
    </location>
</feature>
<feature type="signal peptide" evidence="11">
    <location>
        <begin position="1"/>
        <end position="21"/>
    </location>
</feature>
<dbReference type="InterPro" id="IPR012910">
    <property type="entry name" value="Plug_dom"/>
</dbReference>
<reference evidence="14" key="1">
    <citation type="journal article" date="2018" name="Int. J. Syst. Evol. Microbiol.">
        <title>Neptunicella marina gen. nov., sp. nov., isolated from surface seawater.</title>
        <authorList>
            <person name="Liu X."/>
            <person name="Lai Q."/>
            <person name="Du Y."/>
            <person name="Zhang X."/>
            <person name="Liu Z."/>
            <person name="Sun F."/>
            <person name="Shao Z."/>
        </authorList>
    </citation>
    <scope>NUCLEOTIDE SEQUENCE</scope>
    <source>
        <strain evidence="14">S27-2</strain>
    </source>
</reference>
<keyword evidence="2 8" id="KW-0813">Transport</keyword>
<dbReference type="PANTHER" id="PTHR30069">
    <property type="entry name" value="TONB-DEPENDENT OUTER MEMBRANE RECEPTOR"/>
    <property type="match status" value="1"/>
</dbReference>
<dbReference type="SUPFAM" id="SSF56935">
    <property type="entry name" value="Porins"/>
    <property type="match status" value="1"/>
</dbReference>
<evidence type="ECO:0000259" key="13">
    <source>
        <dbReference type="Pfam" id="PF07715"/>
    </source>
</evidence>
<dbReference type="InterPro" id="IPR037066">
    <property type="entry name" value="Plug_dom_sf"/>
</dbReference>
<keyword evidence="5 9" id="KW-0798">TonB box</keyword>
<evidence type="ECO:0000256" key="1">
    <source>
        <dbReference type="ARBA" id="ARBA00004571"/>
    </source>
</evidence>
<evidence type="ECO:0000256" key="8">
    <source>
        <dbReference type="PROSITE-ProRule" id="PRU01360"/>
    </source>
</evidence>
<keyword evidence="3 8" id="KW-1134">Transmembrane beta strand</keyword>
<feature type="chain" id="PRO_5035299414" evidence="11">
    <location>
        <begin position="22"/>
        <end position="818"/>
    </location>
</feature>
<dbReference type="EMBL" id="JACNEP010000007">
    <property type="protein sequence ID" value="MBC3766344.1"/>
    <property type="molecule type" value="Genomic_DNA"/>
</dbReference>
<evidence type="ECO:0000256" key="10">
    <source>
        <dbReference type="SAM" id="MobiDB-lite"/>
    </source>
</evidence>
<name>A0A8J6LYY7_9ALTE</name>
<dbReference type="GO" id="GO:0044718">
    <property type="term" value="P:siderophore transmembrane transport"/>
    <property type="evidence" value="ECO:0007669"/>
    <property type="project" value="TreeGrafter"/>
</dbReference>
<feature type="compositionally biased region" description="Basic and acidic residues" evidence="10">
    <location>
        <begin position="289"/>
        <end position="302"/>
    </location>
</feature>
<dbReference type="Proteomes" id="UP000601768">
    <property type="component" value="Unassembled WGS sequence"/>
</dbReference>
<accession>A0A8J6LYY7</accession>
<proteinExistence type="inferred from homology"/>
<dbReference type="Pfam" id="PF13620">
    <property type="entry name" value="CarboxypepD_reg"/>
    <property type="match status" value="1"/>
</dbReference>
<dbReference type="Pfam" id="PF00593">
    <property type="entry name" value="TonB_dep_Rec_b-barrel"/>
    <property type="match status" value="1"/>
</dbReference>
<feature type="compositionally biased region" description="Acidic residues" evidence="10">
    <location>
        <begin position="348"/>
        <end position="362"/>
    </location>
</feature>
<evidence type="ECO:0000256" key="2">
    <source>
        <dbReference type="ARBA" id="ARBA00022448"/>
    </source>
</evidence>
<evidence type="ECO:0000313" key="15">
    <source>
        <dbReference type="Proteomes" id="UP000601768"/>
    </source>
</evidence>
<dbReference type="InterPro" id="IPR000531">
    <property type="entry name" value="Beta-barrel_TonB"/>
</dbReference>
<protein>
    <submittedName>
        <fullName evidence="14">TonB-dependent receptor</fullName>
    </submittedName>
</protein>
<comment type="subcellular location">
    <subcellularLocation>
        <location evidence="1 8">Cell outer membrane</location>
        <topology evidence="1 8">Multi-pass membrane protein</topology>
    </subcellularLocation>
</comment>
<dbReference type="GO" id="GO:0015344">
    <property type="term" value="F:siderophore uptake transmembrane transporter activity"/>
    <property type="evidence" value="ECO:0007669"/>
    <property type="project" value="TreeGrafter"/>
</dbReference>
<evidence type="ECO:0000313" key="14">
    <source>
        <dbReference type="EMBL" id="MBC3766344.1"/>
    </source>
</evidence>
<evidence type="ECO:0000259" key="12">
    <source>
        <dbReference type="Pfam" id="PF00593"/>
    </source>
</evidence>
<feature type="domain" description="TonB-dependent receptor plug" evidence="13">
    <location>
        <begin position="119"/>
        <end position="222"/>
    </location>
</feature>
<organism evidence="14 15">
    <name type="scientific">Neptunicella marina</name>
    <dbReference type="NCBI Taxonomy" id="2125989"/>
    <lineage>
        <taxon>Bacteria</taxon>
        <taxon>Pseudomonadati</taxon>
        <taxon>Pseudomonadota</taxon>
        <taxon>Gammaproteobacteria</taxon>
        <taxon>Alteromonadales</taxon>
        <taxon>Alteromonadaceae</taxon>
        <taxon>Neptunicella</taxon>
    </lineage>
</organism>
<feature type="domain" description="TonB-dependent receptor-like beta-barrel" evidence="12">
    <location>
        <begin position="365"/>
        <end position="787"/>
    </location>
</feature>
<dbReference type="InterPro" id="IPR039426">
    <property type="entry name" value="TonB-dep_rcpt-like"/>
</dbReference>
<keyword evidence="6 8" id="KW-0472">Membrane</keyword>
<dbReference type="Gene3D" id="2.170.130.10">
    <property type="entry name" value="TonB-dependent receptor, plug domain"/>
    <property type="match status" value="1"/>
</dbReference>
<keyword evidence="15" id="KW-1185">Reference proteome</keyword>
<sequence>MFKLSSIAIVVATVFPATAFAQSLEGQVVNSKGQIVAGATVSIKGTSVETTTDSKGHFVLNELSQGAAEIHVSAKGYAHKSFDAVVPASGSQDVTLTLKSTPIEVVDVTASPFHASTIESAIPVNVLGGDELRMQQASTLGDSLENLVGVQTSFYAGVASTPIIRGLSGPRVLITQNGLDVGDASRVGPDHSVASEASTAEQIEVLRGPATLFYGSGAIGGVVNVVDQRVPTDTETRGEWLLQHQSVNNQDLASVNLNTGSGDVAFHVDGFWRQSDDYKVPGSAEIEDHDHEEEHDHEDENHVANSGEDSSGYTLGASYLLDNGYVGFSVGRLDREYGIPGHHHGGEEEHEDEDHEEEHEEEAVFADLEQNRYQLLSELNFKNSFIRSINTRAAYTDYQHAEIEDGAPSTIFKNKSSELRVDLSHQAVAGWTGGLSVHYKNSDFEAQGEEAFTPPSETKTLAMALMEEQHFGDVLVQLGARVERVELESNAVSLPELELHNADEDHDEEEHEEHEDHDHEHADLFGYSKSFNPVSLSAGLVWDFAPGYNLGVSLSRSQRAPSSSEVLSFGPHIGAGTYEVGALFELHNEGEESHLDLADHDLELETANNIDLTLRKTEGDFGFILNAFYNRVDNYYYQSPTGFVAEFEHEHEEEGVEEEHEEHEHEHADLPVYVFHSEDAILHGFEAQFIWQATDSVKTTLFSDYVRARLVDGGDLPRTPPLRFGTKIAYEGQNISANLNVTRYQKQDKVETLETATDGYIMLDATISYHLPIDAQEIVFYLKGQNLTNTEARVHTSFLKDIAPRPGRSIAAGVRGYF</sequence>
<evidence type="ECO:0000256" key="3">
    <source>
        <dbReference type="ARBA" id="ARBA00022452"/>
    </source>
</evidence>
<dbReference type="GO" id="GO:0009279">
    <property type="term" value="C:cell outer membrane"/>
    <property type="evidence" value="ECO:0007669"/>
    <property type="project" value="UniProtKB-SubCell"/>
</dbReference>
<dbReference type="PANTHER" id="PTHR30069:SF40">
    <property type="entry name" value="TONB-DEPENDENT RECEPTOR NMB0964-RELATED"/>
    <property type="match status" value="1"/>
</dbReference>
<gene>
    <name evidence="14" type="ORF">H8B19_10665</name>
</gene>
<dbReference type="PROSITE" id="PS52016">
    <property type="entry name" value="TONB_DEPENDENT_REC_3"/>
    <property type="match status" value="1"/>
</dbReference>
<dbReference type="AlphaFoldDB" id="A0A8J6LYY7"/>